<feature type="domain" description="SHSP" evidence="4">
    <location>
        <begin position="1"/>
        <end position="100"/>
    </location>
</feature>
<keyword evidence="1" id="KW-0346">Stress response</keyword>
<comment type="caution">
    <text evidence="5">The sequence shown here is derived from an EMBL/GenBank/DDBJ whole genome shotgun (WGS) entry which is preliminary data.</text>
</comment>
<dbReference type="EMBL" id="JAVXUO010002057">
    <property type="protein sequence ID" value="KAK2976612.1"/>
    <property type="molecule type" value="Genomic_DNA"/>
</dbReference>
<reference evidence="5" key="1">
    <citation type="submission" date="2022-12" db="EMBL/GenBank/DDBJ databases">
        <title>Draft genome assemblies for two species of Escallonia (Escalloniales).</title>
        <authorList>
            <person name="Chanderbali A."/>
            <person name="Dervinis C."/>
            <person name="Anghel I."/>
            <person name="Soltis D."/>
            <person name="Soltis P."/>
            <person name="Zapata F."/>
        </authorList>
    </citation>
    <scope>NUCLEOTIDE SEQUENCE</scope>
    <source>
        <strain evidence="5">UCBG92.1500</strain>
        <tissue evidence="5">Leaf</tissue>
    </source>
</reference>
<dbReference type="InterPro" id="IPR002068">
    <property type="entry name" value="A-crystallin/Hsp20_dom"/>
</dbReference>
<dbReference type="Pfam" id="PF00011">
    <property type="entry name" value="HSP20"/>
    <property type="match status" value="1"/>
</dbReference>
<sequence>MAIAVTFPGFLDYVPGCKKVIVENLLVIQSKRKHEVGEEEVCNYIKHERRPAPQNFFRKFRLPENCNSSAIIAKCENGIFKVAVEKPCPKEETLTFGDSF</sequence>
<organism evidence="5 6">
    <name type="scientific">Escallonia rubra</name>
    <dbReference type="NCBI Taxonomy" id="112253"/>
    <lineage>
        <taxon>Eukaryota</taxon>
        <taxon>Viridiplantae</taxon>
        <taxon>Streptophyta</taxon>
        <taxon>Embryophyta</taxon>
        <taxon>Tracheophyta</taxon>
        <taxon>Spermatophyta</taxon>
        <taxon>Magnoliopsida</taxon>
        <taxon>eudicotyledons</taxon>
        <taxon>Gunneridae</taxon>
        <taxon>Pentapetalae</taxon>
        <taxon>asterids</taxon>
        <taxon>campanulids</taxon>
        <taxon>Escalloniales</taxon>
        <taxon>Escalloniaceae</taxon>
        <taxon>Escallonia</taxon>
    </lineage>
</organism>
<protein>
    <recommendedName>
        <fullName evidence="4">SHSP domain-containing protein</fullName>
    </recommendedName>
</protein>
<dbReference type="PROSITE" id="PS01031">
    <property type="entry name" value="SHSP"/>
    <property type="match status" value="1"/>
</dbReference>
<evidence type="ECO:0000256" key="3">
    <source>
        <dbReference type="RuleBase" id="RU003616"/>
    </source>
</evidence>
<dbReference type="Proteomes" id="UP001187471">
    <property type="component" value="Unassembled WGS sequence"/>
</dbReference>
<dbReference type="SUPFAM" id="SSF49764">
    <property type="entry name" value="HSP20-like chaperones"/>
    <property type="match status" value="1"/>
</dbReference>
<name>A0AA88QUW3_9ASTE</name>
<gene>
    <name evidence="5" type="ORF">RJ640_021414</name>
</gene>
<dbReference type="InterPro" id="IPR031107">
    <property type="entry name" value="Small_HSP"/>
</dbReference>
<dbReference type="Gene3D" id="2.60.40.790">
    <property type="match status" value="1"/>
</dbReference>
<dbReference type="AlphaFoldDB" id="A0AA88QUW3"/>
<keyword evidence="6" id="KW-1185">Reference proteome</keyword>
<dbReference type="PANTHER" id="PTHR11527">
    <property type="entry name" value="HEAT-SHOCK PROTEIN 20 FAMILY MEMBER"/>
    <property type="match status" value="1"/>
</dbReference>
<comment type="similarity">
    <text evidence="2 3">Belongs to the small heat shock protein (HSP20) family.</text>
</comment>
<evidence type="ECO:0000313" key="5">
    <source>
        <dbReference type="EMBL" id="KAK2976612.1"/>
    </source>
</evidence>
<proteinExistence type="inferred from homology"/>
<evidence type="ECO:0000259" key="4">
    <source>
        <dbReference type="PROSITE" id="PS01031"/>
    </source>
</evidence>
<evidence type="ECO:0000256" key="2">
    <source>
        <dbReference type="PROSITE-ProRule" id="PRU00285"/>
    </source>
</evidence>
<evidence type="ECO:0000256" key="1">
    <source>
        <dbReference type="ARBA" id="ARBA00023016"/>
    </source>
</evidence>
<accession>A0AA88QUW3</accession>
<dbReference type="CDD" id="cd06464">
    <property type="entry name" value="ACD_sHsps-like"/>
    <property type="match status" value="1"/>
</dbReference>
<evidence type="ECO:0000313" key="6">
    <source>
        <dbReference type="Proteomes" id="UP001187471"/>
    </source>
</evidence>
<dbReference type="InterPro" id="IPR008978">
    <property type="entry name" value="HSP20-like_chaperone"/>
</dbReference>